<gene>
    <name evidence="1" type="ORF">CcarbDRAFT_4408</name>
</gene>
<name>C6Q041_9CLOT</name>
<keyword evidence="2" id="KW-1185">Reference proteome</keyword>
<proteinExistence type="predicted"/>
<evidence type="ECO:0000313" key="1">
    <source>
        <dbReference type="EMBL" id="EET85152.1"/>
    </source>
</evidence>
<dbReference type="AlphaFoldDB" id="C6Q041"/>
<reference evidence="1 2" key="1">
    <citation type="submission" date="2009-06" db="EMBL/GenBank/DDBJ databases">
        <title>The draft genome of Clostridium carboxidivorans P7.</title>
        <authorList>
            <consortium name="US DOE Joint Genome Institute (JGI-PGF)"/>
            <person name="Lucas S."/>
            <person name="Copeland A."/>
            <person name="Lapidus A."/>
            <person name="Glavina del Rio T."/>
            <person name="Tice H."/>
            <person name="Bruce D."/>
            <person name="Goodwin L."/>
            <person name="Pitluck S."/>
            <person name="Larimer F."/>
            <person name="Land M.L."/>
            <person name="Hauser L."/>
            <person name="Hemme C.L."/>
        </authorList>
    </citation>
    <scope>NUCLEOTIDE SEQUENCE [LARGE SCALE GENOMIC DNA]</scope>
    <source>
        <strain evidence="1 2">P7</strain>
    </source>
</reference>
<protein>
    <submittedName>
        <fullName evidence="1">Methyl-accepting chemotaxis protein</fullName>
    </submittedName>
</protein>
<feature type="non-terminal residue" evidence="1">
    <location>
        <position position="1"/>
    </location>
</feature>
<sequence length="57" mass="6383">SHEIQKYSEQNSASTQEINAGINEFVEISQKLNNDVIAIEENSKKSFNVLENNKGNS</sequence>
<dbReference type="EMBL" id="ACVI01000106">
    <property type="protein sequence ID" value="EET85152.1"/>
    <property type="molecule type" value="Genomic_DNA"/>
</dbReference>
<comment type="caution">
    <text evidence="1">The sequence shown here is derived from an EMBL/GenBank/DDBJ whole genome shotgun (WGS) entry which is preliminary data.</text>
</comment>
<accession>C6Q041</accession>
<dbReference type="Proteomes" id="UP000004198">
    <property type="component" value="Unassembled WGS sequence"/>
</dbReference>
<organism evidence="1 2">
    <name type="scientific">Clostridium carboxidivorans P7</name>
    <dbReference type="NCBI Taxonomy" id="536227"/>
    <lineage>
        <taxon>Bacteria</taxon>
        <taxon>Bacillati</taxon>
        <taxon>Bacillota</taxon>
        <taxon>Clostridia</taxon>
        <taxon>Eubacteriales</taxon>
        <taxon>Clostridiaceae</taxon>
        <taxon>Clostridium</taxon>
    </lineage>
</organism>
<evidence type="ECO:0000313" key="2">
    <source>
        <dbReference type="Proteomes" id="UP000004198"/>
    </source>
</evidence>